<reference evidence="3 4" key="1">
    <citation type="submission" date="2020-02" db="EMBL/GenBank/DDBJ databases">
        <title>Whole-genome analyses of novel actinobacteria.</title>
        <authorList>
            <person name="Sahin N."/>
        </authorList>
    </citation>
    <scope>NUCLEOTIDE SEQUENCE [LARGE SCALE GENOMIC DNA]</scope>
    <source>
        <strain evidence="3 4">KC13</strain>
    </source>
</reference>
<proteinExistence type="inferred from homology"/>
<organism evidence="3 4">
    <name type="scientific">Nocardioides turkmenicus</name>
    <dbReference type="NCBI Taxonomy" id="2711220"/>
    <lineage>
        <taxon>Bacteria</taxon>
        <taxon>Bacillati</taxon>
        <taxon>Actinomycetota</taxon>
        <taxon>Actinomycetes</taxon>
        <taxon>Propionibacteriales</taxon>
        <taxon>Nocardioidaceae</taxon>
        <taxon>Nocardioides</taxon>
    </lineage>
</organism>
<dbReference type="Proteomes" id="UP000483261">
    <property type="component" value="Unassembled WGS sequence"/>
</dbReference>
<dbReference type="GO" id="GO:0008270">
    <property type="term" value="F:zinc ion binding"/>
    <property type="evidence" value="ECO:0007669"/>
    <property type="project" value="InterPro"/>
</dbReference>
<keyword evidence="4" id="KW-1185">Reference proteome</keyword>
<dbReference type="RefSeq" id="WP_165108926.1">
    <property type="nucleotide sequence ID" value="NZ_JAALAA010000001.1"/>
</dbReference>
<dbReference type="SMART" id="SM00507">
    <property type="entry name" value="HNHc"/>
    <property type="match status" value="1"/>
</dbReference>
<dbReference type="Pfam" id="PF01844">
    <property type="entry name" value="HNH"/>
    <property type="match status" value="1"/>
</dbReference>
<dbReference type="CDD" id="cd00085">
    <property type="entry name" value="HNHc"/>
    <property type="match status" value="1"/>
</dbReference>
<gene>
    <name evidence="3" type="ORF">G5C66_01290</name>
</gene>
<dbReference type="Gene3D" id="1.10.30.50">
    <property type="match status" value="1"/>
</dbReference>
<evidence type="ECO:0000313" key="3">
    <source>
        <dbReference type="EMBL" id="NGN91373.1"/>
    </source>
</evidence>
<name>A0A6M1QNZ3_9ACTN</name>
<comment type="caution">
    <text evidence="3">The sequence shown here is derived from an EMBL/GenBank/DDBJ whole genome shotgun (WGS) entry which is preliminary data.</text>
</comment>
<dbReference type="GO" id="GO:0004519">
    <property type="term" value="F:endonuclease activity"/>
    <property type="evidence" value="ECO:0007669"/>
    <property type="project" value="InterPro"/>
</dbReference>
<feature type="domain" description="HNH nuclease" evidence="2">
    <location>
        <begin position="345"/>
        <end position="397"/>
    </location>
</feature>
<dbReference type="InterPro" id="IPR002711">
    <property type="entry name" value="HNH"/>
</dbReference>
<sequence>MSLGSGIDHWGTNPGDLVDAALTAIESSVQDLLSSDPAYWRTGQKKDLLERLEKLQAQQAALKLRVLAVAGDIAEETGAKDASAWMRTELLVDKAVARAQVRLAAGGEKYDLVAAGMAEGEVSQDKARVIIKALDAIEADPAASREDLVLAEKLLVDYATRLTANELRIVGKRILAEIDPERFEQAEAKALLREEERAQRRTFFQSRDNGDGTIDIHARVSRAIGVRLRTILDSLAQPRKLSAEDEGAKAPYDRLLGQAFGRVIETYDMENLPRHGGHGTTVFITMTLDQLRADLGTAALGFDGEKITAAEARRMACDADLVPVVLGTDSEILDFGRTARLAHPIQHRALRLRDKCCQAEDCDAPAAWTEAHHLKPWSEGGRTDLANMVLLCSRDHRRIHDPNYGYERLSDGRIRFTRRT</sequence>
<dbReference type="AlphaFoldDB" id="A0A6M1QNZ3"/>
<evidence type="ECO:0000313" key="4">
    <source>
        <dbReference type="Proteomes" id="UP000483261"/>
    </source>
</evidence>
<accession>A0A6M1QNZ3</accession>
<dbReference type="InterPro" id="IPR003615">
    <property type="entry name" value="HNH_nuc"/>
</dbReference>
<dbReference type="GO" id="GO:0003676">
    <property type="term" value="F:nucleic acid binding"/>
    <property type="evidence" value="ECO:0007669"/>
    <property type="project" value="InterPro"/>
</dbReference>
<dbReference type="EMBL" id="JAALAA010000001">
    <property type="protein sequence ID" value="NGN91373.1"/>
    <property type="molecule type" value="Genomic_DNA"/>
</dbReference>
<dbReference type="InterPro" id="IPR003870">
    <property type="entry name" value="DUF222"/>
</dbReference>
<protein>
    <submittedName>
        <fullName evidence="3">DUF222 domain-containing protein</fullName>
    </submittedName>
</protein>
<evidence type="ECO:0000259" key="2">
    <source>
        <dbReference type="SMART" id="SM00507"/>
    </source>
</evidence>
<evidence type="ECO:0000256" key="1">
    <source>
        <dbReference type="ARBA" id="ARBA00023450"/>
    </source>
</evidence>
<comment type="similarity">
    <text evidence="1">Belongs to the Rv1128c/1148c/1588c/1702c/1945/3466 family.</text>
</comment>
<dbReference type="Pfam" id="PF02720">
    <property type="entry name" value="DUF222"/>
    <property type="match status" value="1"/>
</dbReference>